<accession>A0A127M215</accession>
<dbReference type="KEGG" id="zal:AZF00_02565"/>
<evidence type="ECO:0000313" key="2">
    <source>
        <dbReference type="Proteomes" id="UP000074119"/>
    </source>
</evidence>
<evidence type="ECO:0000313" key="1">
    <source>
        <dbReference type="EMBL" id="AMO67249.1"/>
    </source>
</evidence>
<dbReference type="RefSeq" id="WP_062383034.1">
    <property type="nucleotide sequence ID" value="NZ_CP014544.1"/>
</dbReference>
<name>A0A127M215_9GAMM</name>
<reference evidence="1 2" key="1">
    <citation type="submission" date="2015-12" db="EMBL/GenBank/DDBJ databases">
        <authorList>
            <person name="Shamseldin A."/>
            <person name="Moawad H."/>
            <person name="Abd El-Rahim W.M."/>
            <person name="Sadowsky M.J."/>
        </authorList>
    </citation>
    <scope>NUCLEOTIDE SEQUENCE [LARGE SCALE GENOMIC DNA]</scope>
    <source>
        <strain evidence="1 2">SM2</strain>
    </source>
</reference>
<dbReference type="AlphaFoldDB" id="A0A127M215"/>
<organism evidence="1 2">
    <name type="scientific">Zhongshania aliphaticivorans</name>
    <dbReference type="NCBI Taxonomy" id="1470434"/>
    <lineage>
        <taxon>Bacteria</taxon>
        <taxon>Pseudomonadati</taxon>
        <taxon>Pseudomonadota</taxon>
        <taxon>Gammaproteobacteria</taxon>
        <taxon>Cellvibrionales</taxon>
        <taxon>Spongiibacteraceae</taxon>
        <taxon>Zhongshania</taxon>
    </lineage>
</organism>
<proteinExistence type="predicted"/>
<dbReference type="Proteomes" id="UP000074119">
    <property type="component" value="Chromosome"/>
</dbReference>
<sequence length="289" mass="32659">MKKTEYSLGEKFELESVKFLGRKLTEFGIPFAYLFPQSSLVTHLNEDWVATDDDEDVGSRVRKKFAGELKCICNAVIEKFYSGVDVSVSTRNLTAKNSKISRNQRTCLFLVGSDEAGEIAEKLSHVTGFVCARVQQSQPDLFFRDESTGLLAPEVVFLTDQINELRKRMSGIKIAHPFGIENLNSTNAPTGFYDEFDNFEFDLPPAEKVSGLATVDGFREFRNTAYLNIFDSVGIVEASKDFVIQDTKLFKKLNDAKHFGKKIRYIADKVFEKRPDKPTFTLKDIEVLG</sequence>
<protein>
    <submittedName>
        <fullName evidence="1">Uncharacterized protein</fullName>
    </submittedName>
</protein>
<dbReference type="EMBL" id="CP014544">
    <property type="protein sequence ID" value="AMO67249.1"/>
    <property type="molecule type" value="Genomic_DNA"/>
</dbReference>
<gene>
    <name evidence="1" type="ORF">AZF00_02565</name>
</gene>